<dbReference type="CDD" id="cd00041">
    <property type="entry name" value="CUB"/>
    <property type="match status" value="2"/>
</dbReference>
<dbReference type="Pfam" id="PF00089">
    <property type="entry name" value="Trypsin"/>
    <property type="match status" value="1"/>
</dbReference>
<keyword evidence="5 10" id="KW-0720">Serine protease</keyword>
<accession>A0AAY4DD49</accession>
<evidence type="ECO:0000256" key="7">
    <source>
        <dbReference type="ARBA" id="ARBA00022989"/>
    </source>
</evidence>
<feature type="active site" description="Charge relay system" evidence="11">
    <location>
        <position position="689"/>
    </location>
</feature>
<dbReference type="GeneID" id="114769030"/>
<feature type="disulfide bond" evidence="12">
    <location>
        <begin position="505"/>
        <end position="517"/>
    </location>
</feature>
<evidence type="ECO:0000256" key="2">
    <source>
        <dbReference type="ARBA" id="ARBA00022670"/>
    </source>
</evidence>
<dbReference type="InterPro" id="IPR001254">
    <property type="entry name" value="Trypsin_dom"/>
</dbReference>
<dbReference type="CDD" id="cd00112">
    <property type="entry name" value="LDLa"/>
    <property type="match status" value="4"/>
</dbReference>
<feature type="active site" description="Charge relay system" evidence="11">
    <location>
        <position position="636"/>
    </location>
</feature>
<dbReference type="AlphaFoldDB" id="A0AAY4DD49"/>
<feature type="domain" description="SEA" evidence="15">
    <location>
        <begin position="72"/>
        <end position="182"/>
    </location>
</feature>
<comment type="caution">
    <text evidence="12">Lacks conserved residue(s) required for the propagation of feature annotation.</text>
</comment>
<dbReference type="InterPro" id="IPR009003">
    <property type="entry name" value="Peptidase_S1_PA"/>
</dbReference>
<dbReference type="Ensembl" id="ENSDCDT00010053598.1">
    <property type="protein sequence ID" value="ENSDCDP00010043535.1"/>
    <property type="gene ID" value="ENSDCDG00010027137.1"/>
</dbReference>
<organism evidence="17 18">
    <name type="scientific">Denticeps clupeoides</name>
    <name type="common">denticle herring</name>
    <dbReference type="NCBI Taxonomy" id="299321"/>
    <lineage>
        <taxon>Eukaryota</taxon>
        <taxon>Metazoa</taxon>
        <taxon>Chordata</taxon>
        <taxon>Craniata</taxon>
        <taxon>Vertebrata</taxon>
        <taxon>Euteleostomi</taxon>
        <taxon>Actinopterygii</taxon>
        <taxon>Neopterygii</taxon>
        <taxon>Teleostei</taxon>
        <taxon>Clupei</taxon>
        <taxon>Clupeiformes</taxon>
        <taxon>Denticipitoidei</taxon>
        <taxon>Denticipitidae</taxon>
        <taxon>Denticeps</taxon>
    </lineage>
</organism>
<evidence type="ECO:0000256" key="9">
    <source>
        <dbReference type="ARBA" id="ARBA00023157"/>
    </source>
</evidence>
<evidence type="ECO:0000256" key="10">
    <source>
        <dbReference type="PIRNR" id="PIRNR036370"/>
    </source>
</evidence>
<dbReference type="FunFam" id="2.60.120.290:FF:000005">
    <property type="entry name" value="Procollagen C-endopeptidase enhancer 1"/>
    <property type="match status" value="1"/>
</dbReference>
<reference evidence="17" key="2">
    <citation type="submission" date="2025-08" db="UniProtKB">
        <authorList>
            <consortium name="Ensembl"/>
        </authorList>
    </citation>
    <scope>IDENTIFICATION</scope>
</reference>
<evidence type="ECO:0000256" key="5">
    <source>
        <dbReference type="ARBA" id="ARBA00022825"/>
    </source>
</evidence>
<feature type="disulfide bond" evidence="12">
    <location>
        <begin position="487"/>
        <end position="502"/>
    </location>
</feature>
<dbReference type="PROSITE" id="PS01209">
    <property type="entry name" value="LDLRA_1"/>
    <property type="match status" value="1"/>
</dbReference>
<evidence type="ECO:0000256" key="13">
    <source>
        <dbReference type="SAM" id="Phobius"/>
    </source>
</evidence>
<dbReference type="InterPro" id="IPR033116">
    <property type="entry name" value="TRYPSIN_SER"/>
</dbReference>
<feature type="disulfide bond" evidence="12">
    <location>
        <begin position="512"/>
        <end position="530"/>
    </location>
</feature>
<dbReference type="InterPro" id="IPR017051">
    <property type="entry name" value="Peptidase_S1A_matripase"/>
</dbReference>
<evidence type="ECO:0000259" key="14">
    <source>
        <dbReference type="PROSITE" id="PS01180"/>
    </source>
</evidence>
<dbReference type="InterPro" id="IPR018114">
    <property type="entry name" value="TRYPSIN_HIS"/>
</dbReference>
<keyword evidence="4 10" id="KW-0378">Hydrolase</keyword>
<feature type="disulfide bond" evidence="12">
    <location>
        <begin position="451"/>
        <end position="466"/>
    </location>
</feature>
<dbReference type="SUPFAM" id="SSF49854">
    <property type="entry name" value="Spermadhesin, CUB domain"/>
    <property type="match status" value="2"/>
</dbReference>
<keyword evidence="7 13" id="KW-1133">Transmembrane helix</keyword>
<dbReference type="PROSITE" id="PS00135">
    <property type="entry name" value="TRYPSIN_SER"/>
    <property type="match status" value="1"/>
</dbReference>
<dbReference type="InterPro" id="IPR023415">
    <property type="entry name" value="LDLR_class-A_CS"/>
</dbReference>
<dbReference type="Proteomes" id="UP000694580">
    <property type="component" value="Chromosome 19"/>
</dbReference>
<dbReference type="PANTHER" id="PTHR24252">
    <property type="entry name" value="ACROSIN-RELATED"/>
    <property type="match status" value="1"/>
</dbReference>
<keyword evidence="18" id="KW-1185">Reference proteome</keyword>
<feature type="disulfide bond" evidence="12">
    <location>
        <begin position="524"/>
        <end position="539"/>
    </location>
</feature>
<dbReference type="InterPro" id="IPR036055">
    <property type="entry name" value="LDL_receptor-like_sf"/>
</dbReference>
<dbReference type="Gene3D" id="2.40.10.10">
    <property type="entry name" value="Trypsin-like serine proteases"/>
    <property type="match status" value="2"/>
</dbReference>
<dbReference type="Pfam" id="PF00431">
    <property type="entry name" value="CUB"/>
    <property type="match status" value="2"/>
</dbReference>
<feature type="disulfide bond" evidence="12">
    <location>
        <begin position="439"/>
        <end position="457"/>
    </location>
</feature>
<dbReference type="InterPro" id="IPR002172">
    <property type="entry name" value="LDrepeatLR_classA_rpt"/>
</dbReference>
<name>A0AAY4DD49_9TELE</name>
<dbReference type="InterPro" id="IPR035914">
    <property type="entry name" value="Sperma_CUB_dom_sf"/>
</dbReference>
<evidence type="ECO:0000256" key="3">
    <source>
        <dbReference type="ARBA" id="ARBA00022692"/>
    </source>
</evidence>
<proteinExistence type="inferred from homology"/>
<dbReference type="SMART" id="SM00192">
    <property type="entry name" value="LDLa"/>
    <property type="match status" value="4"/>
</dbReference>
<dbReference type="GO" id="GO:0004252">
    <property type="term" value="F:serine-type endopeptidase activity"/>
    <property type="evidence" value="ECO:0007669"/>
    <property type="project" value="InterPro"/>
</dbReference>
<comment type="subcellular location">
    <subcellularLocation>
        <location evidence="1">Membrane</location>
        <topology evidence="1">Single-pass type II membrane protein</topology>
    </subcellularLocation>
</comment>
<dbReference type="SMART" id="SM00042">
    <property type="entry name" value="CUB"/>
    <property type="match status" value="2"/>
</dbReference>
<feature type="disulfide bond" evidence="12">
    <location>
        <begin position="475"/>
        <end position="493"/>
    </location>
</feature>
<protein>
    <recommendedName>
        <fullName evidence="10">Suppressor of tumorigenicity 14 protein homolog</fullName>
        <ecNumber evidence="10">3.4.21.109</ecNumber>
    </recommendedName>
    <alternativeName>
        <fullName evidence="10">Serine protease 14</fullName>
    </alternativeName>
</protein>
<dbReference type="InterPro" id="IPR043504">
    <property type="entry name" value="Peptidase_S1_PA_chymotrypsin"/>
</dbReference>
<dbReference type="GO" id="GO:0009566">
    <property type="term" value="P:fertilization"/>
    <property type="evidence" value="ECO:0007669"/>
    <property type="project" value="UniProtKB-ARBA"/>
</dbReference>
<dbReference type="Pfam" id="PF01390">
    <property type="entry name" value="SEA"/>
    <property type="match status" value="1"/>
</dbReference>
<dbReference type="PROSITE" id="PS50068">
    <property type="entry name" value="LDLRA_2"/>
    <property type="match status" value="4"/>
</dbReference>
<feature type="disulfide bond" evidence="12">
    <location>
        <begin position="468"/>
        <end position="480"/>
    </location>
</feature>
<evidence type="ECO:0000256" key="4">
    <source>
        <dbReference type="ARBA" id="ARBA00022801"/>
    </source>
</evidence>
<reference evidence="17 18" key="1">
    <citation type="submission" date="2020-06" db="EMBL/GenBank/DDBJ databases">
        <authorList>
            <consortium name="Wellcome Sanger Institute Data Sharing"/>
        </authorList>
    </citation>
    <scope>NUCLEOTIDE SEQUENCE [LARGE SCALE GENOMIC DNA]</scope>
</reference>
<dbReference type="PROSITE" id="PS00134">
    <property type="entry name" value="TRYPSIN_HIS"/>
    <property type="match status" value="1"/>
</dbReference>
<keyword evidence="8 10" id="KW-0472">Membrane</keyword>
<dbReference type="Gene3D" id="2.60.120.290">
    <property type="entry name" value="Spermadhesin, CUB domain"/>
    <property type="match status" value="2"/>
</dbReference>
<evidence type="ECO:0000256" key="6">
    <source>
        <dbReference type="ARBA" id="ARBA00022968"/>
    </source>
</evidence>
<dbReference type="SUPFAM" id="SSF50494">
    <property type="entry name" value="Trypsin-like serine proteases"/>
    <property type="match status" value="1"/>
</dbReference>
<evidence type="ECO:0000256" key="12">
    <source>
        <dbReference type="PROSITE-ProRule" id="PRU00124"/>
    </source>
</evidence>
<dbReference type="RefSeq" id="XP_028817543.1">
    <property type="nucleotide sequence ID" value="XM_028961710.1"/>
</dbReference>
<keyword evidence="9 12" id="KW-1015">Disulfide bond</keyword>
<dbReference type="PANTHER" id="PTHR24252:SF17">
    <property type="entry name" value="SUPPRESSOR OF TUMORIGENICITY 14 PROTEIN HOMOLOG-RELATED"/>
    <property type="match status" value="1"/>
</dbReference>
<dbReference type="PROSITE" id="PS50024">
    <property type="entry name" value="SEA"/>
    <property type="match status" value="1"/>
</dbReference>
<dbReference type="SUPFAM" id="SSF82671">
    <property type="entry name" value="SEA domain"/>
    <property type="match status" value="1"/>
</dbReference>
<dbReference type="SUPFAM" id="SSF57424">
    <property type="entry name" value="LDL receptor-like module"/>
    <property type="match status" value="3"/>
</dbReference>
<evidence type="ECO:0000259" key="15">
    <source>
        <dbReference type="PROSITE" id="PS50024"/>
    </source>
</evidence>
<evidence type="ECO:0000256" key="1">
    <source>
        <dbReference type="ARBA" id="ARBA00004606"/>
    </source>
</evidence>
<comment type="function">
    <text evidence="10">Exhibits trypsin-like activity as defined by cleavage of synthetic substrates with Arg or Lys as the P1 site.</text>
</comment>
<dbReference type="Gene3D" id="4.10.400.10">
    <property type="entry name" value="Low-density Lipoprotein Receptor"/>
    <property type="match status" value="4"/>
</dbReference>
<dbReference type="PIRSF" id="PIRSF036370">
    <property type="entry name" value="ST14"/>
    <property type="match status" value="1"/>
</dbReference>
<feature type="disulfide bond" evidence="12">
    <location>
        <begin position="548"/>
        <end position="560"/>
    </location>
</feature>
<evidence type="ECO:0000313" key="18">
    <source>
        <dbReference type="Proteomes" id="UP000694580"/>
    </source>
</evidence>
<dbReference type="EC" id="3.4.21.109" evidence="10"/>
<dbReference type="GO" id="GO:0006508">
    <property type="term" value="P:proteolysis"/>
    <property type="evidence" value="ECO:0007669"/>
    <property type="project" value="UniProtKB-KW"/>
</dbReference>
<feature type="domain" description="Peptidase S1" evidence="16">
    <location>
        <begin position="596"/>
        <end position="833"/>
    </location>
</feature>
<dbReference type="InterPro" id="IPR000859">
    <property type="entry name" value="CUB_dom"/>
</dbReference>
<evidence type="ECO:0000256" key="11">
    <source>
        <dbReference type="PIRSR" id="PIRSR036370-1"/>
    </source>
</evidence>
<sequence length="834" mass="92198">MDAMDTGPRYTPDHELEMAVQFLPASDSKKLEKRKGLGKLTIVLSAVAFAFILSLIIGLLLWHYHLRGEANIKKIYAGSMRLTNQAFVNGYENPNSTEFKDLASQVVSQLNEIYYKEPKLRKNYISSTVQAFSEGSVIAYYLSEFHVPEKDQVEVDRIISSIDKLQGRTGSSSRLLIDAINYSALDSRMVSSTKQSTRYAQHLQPNVASVIESPGFPNYPYPSNTMVQWELRADPGYIIKLEFESFSLEENCKNDFVKVYDSLVAIESRVLNEICGVFSDHLTFHSSGNVMLVTLVTNDVMNFPGFRARATQVPLSTTTCGGILTGNSGTFTSPKYPDFYPQLTQCEWTIRVPQGKFVKVVFDKFRMVEPGQSNSVCQKDYVEIGTRKMCGTSSNLMEASQSNEMTVKFISDSSYVDRGFSATYTAYEPSDPCPLMFLCANKRCIKPVQKCDGWNDCGDSSDEKNCQCGATQVSCKNGFCKPMFWKCDGINDCGDNTDEENCGVCKPDEFTCANDHCVSMKMRCDGQNDCDDGSDEATCGKEAIDVPCTDKTYKCKNNKCVNSLNPECDGVKDCSDGSDEQNCDCGKQYTKSAGRIVGGQDAVDGEWPWQVSLQVRGSHVCGASIISDSWIVTAAHCVQDDTKTRYSQPQTWEAYFGLHTQKDKSKAEKRNLKQVIAHPSYNTYTFDYDMALMELDRPLTFGNKIRPICLPSPSYSFPAGKSVWITGWGATKEGGFAATVLQKAEVRLINETVCNNLMNGLLTSRMMCAGVLTGGVDACQGDSGGPLNSLNAPGGHTFLAGVVSWGDGCARRNKPGIYTTVSKFRGWIKERTGV</sequence>
<dbReference type="GO" id="GO:0016020">
    <property type="term" value="C:membrane"/>
    <property type="evidence" value="ECO:0007669"/>
    <property type="project" value="UniProtKB-SubCell"/>
</dbReference>
<feature type="disulfide bond" evidence="12">
    <location>
        <begin position="568"/>
        <end position="583"/>
    </location>
</feature>
<reference evidence="17" key="3">
    <citation type="submission" date="2025-09" db="UniProtKB">
        <authorList>
            <consortium name="Ensembl"/>
        </authorList>
    </citation>
    <scope>IDENTIFICATION</scope>
</reference>
<dbReference type="CDD" id="cd00190">
    <property type="entry name" value="Tryp_SPc"/>
    <property type="match status" value="1"/>
</dbReference>
<dbReference type="InterPro" id="IPR000082">
    <property type="entry name" value="SEA_dom"/>
</dbReference>
<dbReference type="PROSITE" id="PS01180">
    <property type="entry name" value="CUB"/>
    <property type="match status" value="2"/>
</dbReference>
<dbReference type="PRINTS" id="PR00261">
    <property type="entry name" value="LDLRECEPTOR"/>
</dbReference>
<dbReference type="GeneTree" id="ENSGT00940000164481"/>
<dbReference type="PROSITE" id="PS50240">
    <property type="entry name" value="TRYPSIN_DOM"/>
    <property type="match status" value="1"/>
</dbReference>
<comment type="similarity">
    <text evidence="10">Belongs to the peptidase S1 family.</text>
</comment>
<evidence type="ECO:0000313" key="17">
    <source>
        <dbReference type="Ensembl" id="ENSDCDP00010043535.1"/>
    </source>
</evidence>
<keyword evidence="3 13" id="KW-0812">Transmembrane</keyword>
<keyword evidence="2 10" id="KW-0645">Protease</keyword>
<dbReference type="SMART" id="SM00020">
    <property type="entry name" value="Tryp_SPc"/>
    <property type="match status" value="1"/>
</dbReference>
<keyword evidence="6" id="KW-0735">Signal-anchor</keyword>
<dbReference type="FunFam" id="2.40.10.10:FF:000003">
    <property type="entry name" value="Transmembrane serine protease 3"/>
    <property type="match status" value="1"/>
</dbReference>
<feature type="transmembrane region" description="Helical" evidence="13">
    <location>
        <begin position="40"/>
        <end position="64"/>
    </location>
</feature>
<dbReference type="Gene3D" id="3.30.70.960">
    <property type="entry name" value="SEA domain"/>
    <property type="match status" value="1"/>
</dbReference>
<evidence type="ECO:0000259" key="16">
    <source>
        <dbReference type="PROSITE" id="PS50240"/>
    </source>
</evidence>
<gene>
    <name evidence="17" type="primary">st14a</name>
</gene>
<feature type="domain" description="CUB" evidence="14">
    <location>
        <begin position="320"/>
        <end position="427"/>
    </location>
</feature>
<dbReference type="Pfam" id="PF00057">
    <property type="entry name" value="Ldl_recept_a"/>
    <property type="match status" value="4"/>
</dbReference>
<feature type="active site" description="Charge relay system" evidence="11">
    <location>
        <position position="783"/>
    </location>
</feature>
<feature type="domain" description="CUB" evidence="14">
    <location>
        <begin position="199"/>
        <end position="313"/>
    </location>
</feature>
<dbReference type="InterPro" id="IPR036364">
    <property type="entry name" value="SEA_dom_sf"/>
</dbReference>
<comment type="catalytic activity">
    <reaction evidence="10">
        <text>Cleaves various synthetic substrates with Arg or Lys at the P1 position and prefers small side-chain amino acids, such as Ala and Gly, at the P2 position.</text>
        <dbReference type="EC" id="3.4.21.109"/>
    </reaction>
</comment>
<evidence type="ECO:0000256" key="8">
    <source>
        <dbReference type="ARBA" id="ARBA00023136"/>
    </source>
</evidence>